<dbReference type="InterPro" id="IPR001387">
    <property type="entry name" value="Cro/C1-type_HTH"/>
</dbReference>
<dbReference type="EMBL" id="VFMM01000001">
    <property type="protein sequence ID" value="TQJ17638.1"/>
    <property type="molecule type" value="Genomic_DNA"/>
</dbReference>
<reference evidence="2 3" key="1">
    <citation type="submission" date="2019-06" db="EMBL/GenBank/DDBJ databases">
        <title>Sequencing the genomes of 1000 actinobacteria strains.</title>
        <authorList>
            <person name="Klenk H.-P."/>
        </authorList>
    </citation>
    <scope>NUCLEOTIDE SEQUENCE [LARGE SCALE GENOMIC DNA]</scope>
    <source>
        <strain evidence="2 3">DSM 17305</strain>
    </source>
</reference>
<organism evidence="2 3">
    <name type="scientific">Kribbella jejuensis</name>
    <dbReference type="NCBI Taxonomy" id="236068"/>
    <lineage>
        <taxon>Bacteria</taxon>
        <taxon>Bacillati</taxon>
        <taxon>Actinomycetota</taxon>
        <taxon>Actinomycetes</taxon>
        <taxon>Propionibacteriales</taxon>
        <taxon>Kribbellaceae</taxon>
        <taxon>Kribbella</taxon>
    </lineage>
</organism>
<protein>
    <recommendedName>
        <fullName evidence="1">HTH cro/C1-type domain-containing protein</fullName>
    </recommendedName>
</protein>
<dbReference type="InterPro" id="IPR010982">
    <property type="entry name" value="Lambda_DNA-bd_dom_sf"/>
</dbReference>
<comment type="caution">
    <text evidence="2">The sequence shown here is derived from an EMBL/GenBank/DDBJ whole genome shotgun (WGS) entry which is preliminary data.</text>
</comment>
<dbReference type="SUPFAM" id="SSF47413">
    <property type="entry name" value="lambda repressor-like DNA-binding domains"/>
    <property type="match status" value="1"/>
</dbReference>
<dbReference type="AlphaFoldDB" id="A0A542EQJ9"/>
<dbReference type="Proteomes" id="UP000316298">
    <property type="component" value="Unassembled WGS sequence"/>
</dbReference>
<dbReference type="CDD" id="cd00093">
    <property type="entry name" value="HTH_XRE"/>
    <property type="match status" value="1"/>
</dbReference>
<sequence length="257" mass="29385">MHRMNERLRSVMLQRGVTVDALAQVCSVDPKTVERWLSKNRMPHRRYRWAAAEFLEADEVYLWPAVAQQKLHRRKSESSSELVRLYPNRSSVSRETWQQLIDESEQAIDVLIYSGTFLSQIPSISRTLAARASAGVEVRICFGDPDCDAVALRDREEGLEGTLSAKIRAARTYFKPLLAEDNCEIRLHATTLYNSIFRFDDNLLANPHAWGQPASANPLLHFRRIDIVTGFFDHYRESFEAVWKSATAWQDSAGGNE</sequence>
<accession>A0A542EQJ9</accession>
<dbReference type="GO" id="GO:0003677">
    <property type="term" value="F:DNA binding"/>
    <property type="evidence" value="ECO:0007669"/>
    <property type="project" value="InterPro"/>
</dbReference>
<dbReference type="SMART" id="SM00530">
    <property type="entry name" value="HTH_XRE"/>
    <property type="match status" value="1"/>
</dbReference>
<dbReference type="Gene3D" id="1.10.260.40">
    <property type="entry name" value="lambda repressor-like DNA-binding domains"/>
    <property type="match status" value="1"/>
</dbReference>
<proteinExistence type="predicted"/>
<name>A0A542EQJ9_9ACTN</name>
<evidence type="ECO:0000259" key="1">
    <source>
        <dbReference type="SMART" id="SM00530"/>
    </source>
</evidence>
<feature type="domain" description="HTH cro/C1-type" evidence="1">
    <location>
        <begin position="7"/>
        <end position="62"/>
    </location>
</feature>
<evidence type="ECO:0000313" key="3">
    <source>
        <dbReference type="Proteomes" id="UP000316298"/>
    </source>
</evidence>
<gene>
    <name evidence="2" type="ORF">FB475_1764</name>
</gene>
<dbReference type="SUPFAM" id="SSF56024">
    <property type="entry name" value="Phospholipase D/nuclease"/>
    <property type="match status" value="1"/>
</dbReference>
<keyword evidence="3" id="KW-1185">Reference proteome</keyword>
<evidence type="ECO:0000313" key="2">
    <source>
        <dbReference type="EMBL" id="TQJ17638.1"/>
    </source>
</evidence>